<dbReference type="GO" id="GO:0050660">
    <property type="term" value="F:flavin adenine dinucleotide binding"/>
    <property type="evidence" value="ECO:0007669"/>
    <property type="project" value="InterPro"/>
</dbReference>
<evidence type="ECO:0000256" key="6">
    <source>
        <dbReference type="SAM" id="MobiDB-lite"/>
    </source>
</evidence>
<feature type="compositionally biased region" description="Basic residues" evidence="6">
    <location>
        <begin position="271"/>
        <end position="287"/>
    </location>
</feature>
<dbReference type="Gene3D" id="3.30.9.10">
    <property type="entry name" value="D-Amino Acid Oxidase, subunit A, domain 2"/>
    <property type="match status" value="1"/>
</dbReference>
<dbReference type="Proteomes" id="UP001497382">
    <property type="component" value="Unassembled WGS sequence"/>
</dbReference>
<comment type="caution">
    <text evidence="8">The sequence shown here is derived from an EMBL/GenBank/DDBJ whole genome shotgun (WGS) entry which is preliminary data.</text>
</comment>
<evidence type="ECO:0000259" key="7">
    <source>
        <dbReference type="Pfam" id="PF01266"/>
    </source>
</evidence>
<protein>
    <recommendedName>
        <fullName evidence="7">FAD dependent oxidoreductase domain-containing protein</fullName>
    </recommendedName>
</protein>
<feature type="domain" description="FAD dependent oxidoreductase" evidence="7">
    <location>
        <begin position="7"/>
        <end position="236"/>
    </location>
</feature>
<sequence length="287" mass="32836">MQGEIYDLCIVGAGMYGSAAARHASTHSTAKVCLIGPNEPRADEWKTREILSSHYDEGRIVHIPYANPVMQVLARHTIKRFREIEKLSGIPFYSPVGTIVTVERGTSYFYHLLQEFEMHNINYVDLSEGEILKQRFPCLKLDYRDYPLFDDDRAGYVRARAMVAALKKVAHSQGCHIVDDIVEEVKKFKDGAHEIITEKGRVLKAKKVLFCTGAFTEFKKFDPLKKLKIQVNKETAAMLRISEDEKDRIRALVLENWSLGHSKKSGSGNVRRNKGMVQKRRRPRSVR</sequence>
<dbReference type="PANTHER" id="PTHR10961">
    <property type="entry name" value="PEROXISOMAL SARCOSINE OXIDASE"/>
    <property type="match status" value="1"/>
</dbReference>
<accession>A0AAV2AE87</accession>
<dbReference type="Pfam" id="PF01266">
    <property type="entry name" value="DAO"/>
    <property type="match status" value="1"/>
</dbReference>
<dbReference type="SUPFAM" id="SSF51905">
    <property type="entry name" value="FAD/NAD(P)-binding domain"/>
    <property type="match status" value="1"/>
</dbReference>
<reference evidence="8 9" key="1">
    <citation type="submission" date="2024-04" db="EMBL/GenBank/DDBJ databases">
        <authorList>
            <person name="Rising A."/>
            <person name="Reimegard J."/>
            <person name="Sonavane S."/>
            <person name="Akerstrom W."/>
            <person name="Nylinder S."/>
            <person name="Hedman E."/>
            <person name="Kallberg Y."/>
        </authorList>
    </citation>
    <scope>NUCLEOTIDE SEQUENCE [LARGE SCALE GENOMIC DNA]</scope>
</reference>
<proteinExistence type="inferred from homology"/>
<dbReference type="PANTHER" id="PTHR10961:SF10">
    <property type="entry name" value="FAD DEPENDENT OXIDOREDUCTASE DOMAIN-CONTAINING PROTEIN"/>
    <property type="match status" value="1"/>
</dbReference>
<dbReference type="InterPro" id="IPR006076">
    <property type="entry name" value="FAD-dep_OxRdtase"/>
</dbReference>
<dbReference type="InterPro" id="IPR036188">
    <property type="entry name" value="FAD/NAD-bd_sf"/>
</dbReference>
<evidence type="ECO:0000256" key="3">
    <source>
        <dbReference type="ARBA" id="ARBA00022630"/>
    </source>
</evidence>
<evidence type="ECO:0000313" key="9">
    <source>
        <dbReference type="Proteomes" id="UP001497382"/>
    </source>
</evidence>
<keyword evidence="5" id="KW-0560">Oxidoreductase</keyword>
<dbReference type="AlphaFoldDB" id="A0AAV2AE87"/>
<keyword evidence="3" id="KW-0285">Flavoprotein</keyword>
<evidence type="ECO:0000313" key="8">
    <source>
        <dbReference type="EMBL" id="CAL1281699.1"/>
    </source>
</evidence>
<gene>
    <name evidence="8" type="ORF">LARSCL_LOCUS11717</name>
</gene>
<feature type="region of interest" description="Disordered" evidence="6">
    <location>
        <begin position="263"/>
        <end position="287"/>
    </location>
</feature>
<dbReference type="Gene3D" id="3.50.50.60">
    <property type="entry name" value="FAD/NAD(P)-binding domain"/>
    <property type="match status" value="1"/>
</dbReference>
<dbReference type="GO" id="GO:0008115">
    <property type="term" value="F:sarcosine oxidase activity"/>
    <property type="evidence" value="ECO:0007669"/>
    <property type="project" value="TreeGrafter"/>
</dbReference>
<evidence type="ECO:0000256" key="4">
    <source>
        <dbReference type="ARBA" id="ARBA00022827"/>
    </source>
</evidence>
<name>A0AAV2AE87_9ARAC</name>
<evidence type="ECO:0000256" key="1">
    <source>
        <dbReference type="ARBA" id="ARBA00001974"/>
    </source>
</evidence>
<keyword evidence="9" id="KW-1185">Reference proteome</keyword>
<evidence type="ECO:0000256" key="5">
    <source>
        <dbReference type="ARBA" id="ARBA00023002"/>
    </source>
</evidence>
<evidence type="ECO:0000256" key="2">
    <source>
        <dbReference type="ARBA" id="ARBA00010989"/>
    </source>
</evidence>
<dbReference type="EMBL" id="CAXIEN010000148">
    <property type="protein sequence ID" value="CAL1281699.1"/>
    <property type="molecule type" value="Genomic_DNA"/>
</dbReference>
<comment type="similarity">
    <text evidence="2">Belongs to the MSOX/MTOX family.</text>
</comment>
<organism evidence="8 9">
    <name type="scientific">Larinioides sclopetarius</name>
    <dbReference type="NCBI Taxonomy" id="280406"/>
    <lineage>
        <taxon>Eukaryota</taxon>
        <taxon>Metazoa</taxon>
        <taxon>Ecdysozoa</taxon>
        <taxon>Arthropoda</taxon>
        <taxon>Chelicerata</taxon>
        <taxon>Arachnida</taxon>
        <taxon>Araneae</taxon>
        <taxon>Araneomorphae</taxon>
        <taxon>Entelegynae</taxon>
        <taxon>Araneoidea</taxon>
        <taxon>Araneidae</taxon>
        <taxon>Larinioides</taxon>
    </lineage>
</organism>
<keyword evidence="4" id="KW-0274">FAD</keyword>
<dbReference type="InterPro" id="IPR045170">
    <property type="entry name" value="MTOX"/>
</dbReference>
<comment type="cofactor">
    <cofactor evidence="1">
        <name>FAD</name>
        <dbReference type="ChEBI" id="CHEBI:57692"/>
    </cofactor>
</comment>